<dbReference type="Gene3D" id="3.30.450.40">
    <property type="match status" value="1"/>
</dbReference>
<dbReference type="InterPro" id="IPR035965">
    <property type="entry name" value="PAS-like_dom_sf"/>
</dbReference>
<dbReference type="HOGENOM" id="CLU_000445_43_8_11"/>
<dbReference type="InterPro" id="IPR000014">
    <property type="entry name" value="PAS"/>
</dbReference>
<dbReference type="InterPro" id="IPR013656">
    <property type="entry name" value="PAS_4"/>
</dbReference>
<dbReference type="PANTHER" id="PTHR43156">
    <property type="entry name" value="STAGE II SPORULATION PROTEIN E-RELATED"/>
    <property type="match status" value="1"/>
</dbReference>
<dbReference type="RefSeq" id="WP_012947732.1">
    <property type="nucleotide sequence ID" value="NC_013757.1"/>
</dbReference>
<dbReference type="Pfam" id="PF07228">
    <property type="entry name" value="SpoIIE"/>
    <property type="match status" value="1"/>
</dbReference>
<accession>D2SCQ7</accession>
<dbReference type="Pfam" id="PF01590">
    <property type="entry name" value="GAF"/>
    <property type="match status" value="1"/>
</dbReference>
<dbReference type="SMART" id="SM00331">
    <property type="entry name" value="PP2C_SIG"/>
    <property type="match status" value="1"/>
</dbReference>
<keyword evidence="4" id="KW-1185">Reference proteome</keyword>
<dbReference type="Pfam" id="PF08448">
    <property type="entry name" value="PAS_4"/>
    <property type="match status" value="1"/>
</dbReference>
<dbReference type="PANTHER" id="PTHR43156:SF2">
    <property type="entry name" value="STAGE II SPORULATION PROTEIN E"/>
    <property type="match status" value="1"/>
</dbReference>
<dbReference type="OrthoDB" id="118142at2"/>
<dbReference type="EMBL" id="CP001867">
    <property type="protein sequence ID" value="ADB74292.1"/>
    <property type="molecule type" value="Genomic_DNA"/>
</dbReference>
<dbReference type="KEGG" id="gob:Gobs_1571"/>
<dbReference type="STRING" id="526225.Gobs_1571"/>
<dbReference type="GO" id="GO:0016791">
    <property type="term" value="F:phosphatase activity"/>
    <property type="evidence" value="ECO:0007669"/>
    <property type="project" value="TreeGrafter"/>
</dbReference>
<dbReference type="PROSITE" id="PS50112">
    <property type="entry name" value="PAS"/>
    <property type="match status" value="1"/>
</dbReference>
<dbReference type="InterPro" id="IPR003018">
    <property type="entry name" value="GAF"/>
</dbReference>
<dbReference type="NCBIfam" id="TIGR00229">
    <property type="entry name" value="sensory_box"/>
    <property type="match status" value="1"/>
</dbReference>
<keyword evidence="1" id="KW-0378">Hydrolase</keyword>
<dbReference type="SUPFAM" id="SSF55781">
    <property type="entry name" value="GAF domain-like"/>
    <property type="match status" value="1"/>
</dbReference>
<dbReference type="SUPFAM" id="SSF81606">
    <property type="entry name" value="PP2C-like"/>
    <property type="match status" value="1"/>
</dbReference>
<dbReference type="eggNOG" id="COG2208">
    <property type="taxonomic scope" value="Bacteria"/>
</dbReference>
<dbReference type="InterPro" id="IPR029016">
    <property type="entry name" value="GAF-like_dom_sf"/>
</dbReference>
<dbReference type="SUPFAM" id="SSF55785">
    <property type="entry name" value="PYP-like sensor domain (PAS domain)"/>
    <property type="match status" value="1"/>
</dbReference>
<dbReference type="InterPro" id="IPR001932">
    <property type="entry name" value="PPM-type_phosphatase-like_dom"/>
</dbReference>
<proteinExistence type="predicted"/>
<dbReference type="SMART" id="SM00065">
    <property type="entry name" value="GAF"/>
    <property type="match status" value="1"/>
</dbReference>
<reference evidence="3 4" key="1">
    <citation type="journal article" date="2010" name="Stand. Genomic Sci.">
        <title>Complete genome sequence of Geodermatophilus obscurus type strain (G-20).</title>
        <authorList>
            <person name="Ivanova N."/>
            <person name="Sikorski J."/>
            <person name="Jando M."/>
            <person name="Munk C."/>
            <person name="Lapidus A."/>
            <person name="Glavina Del Rio T."/>
            <person name="Copeland A."/>
            <person name="Tice H."/>
            <person name="Cheng J.-F."/>
            <person name="Lucas S."/>
            <person name="Chen F."/>
            <person name="Nolan M."/>
            <person name="Bruce D."/>
            <person name="Goodwin L."/>
            <person name="Pitluck S."/>
            <person name="Mavromatis K."/>
            <person name="Mikhailova N."/>
            <person name="Pati A."/>
            <person name="Chen A."/>
            <person name="Palaniappan K."/>
            <person name="Land M."/>
            <person name="Hauser L."/>
            <person name="Chang Y.-J."/>
            <person name="Jeffries C.D."/>
            <person name="Meincke L."/>
            <person name="Brettin T."/>
            <person name="Detter J.C."/>
            <person name="Detter J.C."/>
            <person name="Rohde M."/>
            <person name="Goeker M."/>
            <person name="Bristow J."/>
            <person name="Eisen J.A."/>
            <person name="Markowitz V."/>
            <person name="Hugenholtz P."/>
            <person name="Kyrpides N.C."/>
            <person name="Klenk H.-P."/>
        </authorList>
    </citation>
    <scope>NUCLEOTIDE SEQUENCE [LARGE SCALE GENOMIC DNA]</scope>
    <source>
        <strain evidence="4">ATCC 25078 / DSM 43160 / JCM 3152 / KCC A-0152 / KCTC 9177 / NBRC 13315 / NRRL B-3577 / G-20</strain>
    </source>
</reference>
<feature type="domain" description="PAS" evidence="2">
    <location>
        <begin position="10"/>
        <end position="57"/>
    </location>
</feature>
<dbReference type="eggNOG" id="COG2203">
    <property type="taxonomic scope" value="Bacteria"/>
</dbReference>
<dbReference type="Gene3D" id="3.30.450.20">
    <property type="entry name" value="PAS domain"/>
    <property type="match status" value="1"/>
</dbReference>
<organism evidence="3 4">
    <name type="scientific">Geodermatophilus obscurus (strain ATCC 25078 / DSM 43160 / JCM 3152 / CCUG 61914 / KCC A-0152 / KCTC 9177 / NBRC 13315 / NRRL B-3577 / G-20)</name>
    <dbReference type="NCBI Taxonomy" id="526225"/>
    <lineage>
        <taxon>Bacteria</taxon>
        <taxon>Bacillati</taxon>
        <taxon>Actinomycetota</taxon>
        <taxon>Actinomycetes</taxon>
        <taxon>Geodermatophilales</taxon>
        <taxon>Geodermatophilaceae</taxon>
        <taxon>Geodermatophilus</taxon>
    </lineage>
</organism>
<dbReference type="Gene3D" id="3.60.40.10">
    <property type="entry name" value="PPM-type phosphatase domain"/>
    <property type="match status" value="1"/>
</dbReference>
<dbReference type="AlphaFoldDB" id="D2SCQ7"/>
<sequence length="562" mass="60332">MSQPTADRLPQAWLAAAMERLPDGVAVFDGDWTIRYANRAATRLLGAHSAELAGRNLWIALPEVAGSVFHSFLLHARTLGTPVTWRGFYAPAGRWLSATAELADDLLQVCFREVADLPAEGPADPADEQVAAAGEDADHDRLRFLAEVSEALITTLDRGESAGQLAELVVRRLADWAVVVLLSEDDGPGEEAWAHRDPARRADLATYMTGRLRGTGDDAAMVDALLTGEPVQITTIPEERVAPSLPTEEVRAAWRRLDTASCTIVPLRARGETFGALALMNAVGRPPHTEMEIATTVEVARRGALALDNARLYGQQQQVAETLQRSLLTPPPQPDHLEIAVRYRPASAHALVGGDFYDAFPQPDGATLLVVGDVAGHSVEAAAAMSQLRSAVRTLAYDRPDSPAQTLTRVDGVLTGLGFGTLATVLLARIEQPGEQARAGLRTLRWSSAGHLPPLLLHPDGTADLLDSPPERLLGADEPTLRTDHEATLQPGDTLILVTDGVVEHGRVDIDTGLARLTGALTELAGVPIDQLCDRLLDRIVPGRADDDIALLAVRCHPEHDR</sequence>
<evidence type="ECO:0000256" key="1">
    <source>
        <dbReference type="ARBA" id="ARBA00022801"/>
    </source>
</evidence>
<dbReference type="CDD" id="cd00130">
    <property type="entry name" value="PAS"/>
    <property type="match status" value="1"/>
</dbReference>
<gene>
    <name evidence="3" type="ordered locus">Gobs_1571</name>
</gene>
<dbReference type="Proteomes" id="UP000001382">
    <property type="component" value="Chromosome"/>
</dbReference>
<dbReference type="InterPro" id="IPR052016">
    <property type="entry name" value="Bact_Sigma-Reg"/>
</dbReference>
<name>D2SCQ7_GEOOG</name>
<dbReference type="SMART" id="SM00091">
    <property type="entry name" value="PAS"/>
    <property type="match status" value="1"/>
</dbReference>
<evidence type="ECO:0000313" key="4">
    <source>
        <dbReference type="Proteomes" id="UP000001382"/>
    </source>
</evidence>
<evidence type="ECO:0000259" key="2">
    <source>
        <dbReference type="PROSITE" id="PS50112"/>
    </source>
</evidence>
<evidence type="ECO:0000313" key="3">
    <source>
        <dbReference type="EMBL" id="ADB74292.1"/>
    </source>
</evidence>
<dbReference type="InterPro" id="IPR036457">
    <property type="entry name" value="PPM-type-like_dom_sf"/>
</dbReference>
<protein>
    <submittedName>
        <fullName evidence="3">Putative PAS/PAC sensor protein</fullName>
    </submittedName>
</protein>
<reference evidence="4" key="2">
    <citation type="submission" date="2010-01" db="EMBL/GenBank/DDBJ databases">
        <title>The complete genome of Geodermatophilus obscurus DSM 43160.</title>
        <authorList>
            <consortium name="US DOE Joint Genome Institute (JGI-PGF)"/>
            <person name="Lucas S."/>
            <person name="Copeland A."/>
            <person name="Lapidus A."/>
            <person name="Glavina del Rio T."/>
            <person name="Dalin E."/>
            <person name="Tice H."/>
            <person name="Bruce D."/>
            <person name="Goodwin L."/>
            <person name="Pitluck S."/>
            <person name="Kyrpides N."/>
            <person name="Mavromatis K."/>
            <person name="Ivanova N."/>
            <person name="Munk A.C."/>
            <person name="Brettin T."/>
            <person name="Detter J.C."/>
            <person name="Han C."/>
            <person name="Larimer F."/>
            <person name="Land M."/>
            <person name="Hauser L."/>
            <person name="Markowitz V."/>
            <person name="Cheng J.-F."/>
            <person name="Hugenholtz P."/>
            <person name="Woyke T."/>
            <person name="Wu D."/>
            <person name="Jando M."/>
            <person name="Schneider S."/>
            <person name="Klenk H.-P."/>
            <person name="Eisen J.A."/>
        </authorList>
    </citation>
    <scope>NUCLEOTIDE SEQUENCE [LARGE SCALE GENOMIC DNA]</scope>
    <source>
        <strain evidence="4">ATCC 25078 / DSM 43160 / JCM 3152 / KCC A-0152 / KCTC 9177 / NBRC 13315 / NRRL B-3577 / G-20</strain>
    </source>
</reference>